<gene>
    <name evidence="2" type="ORF">Deia_00261</name>
</gene>
<evidence type="ECO:0000313" key="2">
    <source>
        <dbReference type="EMBL" id="QED23068.1"/>
    </source>
</evidence>
<evidence type="ECO:0000313" key="3">
    <source>
        <dbReference type="Proteomes" id="UP000321934"/>
    </source>
</evidence>
<sequence>MRLLYKILTLIIFIIVGIFILSIIPMSFVPLKIIKTSGITPIAISQYGYINLFRRQYIVKDFGYTARIDDSTYLSIKADLMGASMVKGSNAMSMTNCQIHLLTTKTIEDITDILAKYISDRKQFGVDIIGTNCTIDIKKISAQDVLNIEMDKKIDENEILNTEPEVFLYAQDANFNIMQNNFVSNYSLSMKINDGNFAMQFSNDDLEKEIQVTFNKSKFRYNKGKIDEEITLNTDNVGDLFRNLICASDECRSYTRFFPMNVDIKMKKNDQIWHGDINSDNSGNIDISKDLIDIKLTKLDLKAENMKSEIQSSIPIYKFLKKYININQNINLSINDLKIDNKTGKNISLKYTNKDKKMNITGIYLDNGKIETINPDLKNLEIHITNVKLLDVISTLNQDLEPMILEKERDIRGDLSLSFTSGNFAFYLSKLSYKQGNQKLELNSDECVSDCNKVINFENINIFDFIDRNQLRKYTNIDNFIVTDSGERKQTALLYAQDPSVIGRDNVKNIQINLQNVTINDEIVNNARIKLWNSRKNLGFAIENADSKFIKGDGLIKVELSSTQNSKLTISANFAKFMPQKIINVLYPEAKIENTSFVIPSFAGFTGHIDLKVDDMDLPFSNLNISSDIDLGNIKGNNGVIKYNGSDIRFNLSGSLVSKPLLKFGIGIDNITIKNFIGNKEFDKMDGILTIRGDAEASGFSYSEMKKNFAGIFTGNVYNYTLNTCNLAGLSNRLINIQNISSLDVEKIMFAGSSGFKAADIQIGFSNGIMQGQISNAKNTGISMSGSCSLNLFSDEISDCSAIFNVIAQDLNKEEGGFMPLKISFAANGKLLLPQYKFNYDQVFQYKTNAISYVNLHKKGRKSS</sequence>
<protein>
    <submittedName>
        <fullName evidence="2">Uncharacterized protein</fullName>
    </submittedName>
</protein>
<name>A0A5B8XCJ9_9RICK</name>
<evidence type="ECO:0000256" key="1">
    <source>
        <dbReference type="SAM" id="Phobius"/>
    </source>
</evidence>
<keyword evidence="3" id="KW-1185">Reference proteome</keyword>
<reference evidence="2 3" key="1">
    <citation type="journal article" date="2019" name="ISME J.">
        <title>Deianiraea, an extracellular bacterium associated with the ciliate Paramecium, suggests an alternative scenario for the evolution of Rickettsiales.</title>
        <authorList>
            <person name="Castelli M."/>
            <person name="Sabaneyeva E."/>
            <person name="Lanzoni O."/>
            <person name="Lebedeva N."/>
            <person name="Floriano A.M."/>
            <person name="Gaiarsa S."/>
            <person name="Benken K."/>
            <person name="Modeo L."/>
            <person name="Bandi C."/>
            <person name="Potekhin A."/>
            <person name="Sassera D."/>
            <person name="Petroni G."/>
        </authorList>
    </citation>
    <scope>NUCLEOTIDE SEQUENCE [LARGE SCALE GENOMIC DNA]</scope>
    <source>
        <strain evidence="2">CyL4-1</strain>
    </source>
</reference>
<organism evidence="2 3">
    <name type="scientific">Candidatus Deianiraea vastatrix</name>
    <dbReference type="NCBI Taxonomy" id="2163644"/>
    <lineage>
        <taxon>Bacteria</taxon>
        <taxon>Pseudomonadati</taxon>
        <taxon>Pseudomonadota</taxon>
        <taxon>Alphaproteobacteria</taxon>
        <taxon>Rickettsiales</taxon>
        <taxon>Candidatus Deianiraeaceae</taxon>
        <taxon>Candidatus Deianiraea</taxon>
    </lineage>
</organism>
<dbReference type="EMBL" id="CP029077">
    <property type="protein sequence ID" value="QED23068.1"/>
    <property type="molecule type" value="Genomic_DNA"/>
</dbReference>
<feature type="transmembrane region" description="Helical" evidence="1">
    <location>
        <begin position="7"/>
        <end position="28"/>
    </location>
</feature>
<keyword evidence="1" id="KW-1133">Transmembrane helix</keyword>
<accession>A0A5B8XCJ9</accession>
<dbReference type="AlphaFoldDB" id="A0A5B8XCJ9"/>
<proteinExistence type="predicted"/>
<keyword evidence="1" id="KW-0472">Membrane</keyword>
<dbReference type="Proteomes" id="UP000321934">
    <property type="component" value="Chromosome"/>
</dbReference>
<keyword evidence="1" id="KW-0812">Transmembrane</keyword>